<reference evidence="1 2" key="1">
    <citation type="submission" date="2018-03" db="EMBL/GenBank/DDBJ databases">
        <title>Bacteriophage NCPPB3778 and a type I-E CRISPR drive the evolution of the US Biological Select Agent, Rathayibacter toxicus.</title>
        <authorList>
            <person name="Davis E.W.II."/>
            <person name="Tabima J.F."/>
            <person name="Weisberg A.J."/>
            <person name="Dantas Lopes L."/>
            <person name="Wiseman M.S."/>
            <person name="Wiseman M.S."/>
            <person name="Pupko T."/>
            <person name="Belcher M.S."/>
            <person name="Sechler A.J."/>
            <person name="Tancos M.A."/>
            <person name="Schroeder B.K."/>
            <person name="Murray T.D."/>
            <person name="Luster D.G."/>
            <person name="Schneider W.L."/>
            <person name="Rogers E."/>
            <person name="Andreote F.D."/>
            <person name="Grunwald N.J."/>
            <person name="Putnam M.L."/>
            <person name="Chang J.H."/>
        </authorList>
    </citation>
    <scope>NUCLEOTIDE SEQUENCE [LARGE SCALE GENOMIC DNA]</scope>
    <source>
        <strain evidence="1 2">DSM 15932</strain>
    </source>
</reference>
<dbReference type="AlphaFoldDB" id="A0A3T0T760"/>
<dbReference type="Proteomes" id="UP000285317">
    <property type="component" value="Chromosome"/>
</dbReference>
<gene>
    <name evidence="1" type="ORF">C1I64_19370</name>
</gene>
<dbReference type="EMBL" id="CP028137">
    <property type="protein sequence ID" value="AZZ54440.1"/>
    <property type="molecule type" value="Genomic_DNA"/>
</dbReference>
<protein>
    <submittedName>
        <fullName evidence="1">Uncharacterized protein</fullName>
    </submittedName>
</protein>
<evidence type="ECO:0000313" key="1">
    <source>
        <dbReference type="EMBL" id="AZZ54440.1"/>
    </source>
</evidence>
<sequence length="85" mass="9641">MGLLALVASGDLVGLPLEERKFTADLSDCRKIYFDLDPRELRPRFRLVYRLLPNEDRATRVQAVAVGRRADLDAYARAARNLGRP</sequence>
<proteinExistence type="predicted"/>
<name>A0A3T0T760_9MICO</name>
<dbReference type="KEGG" id="rfs:C1I64_19370"/>
<evidence type="ECO:0000313" key="2">
    <source>
        <dbReference type="Proteomes" id="UP000285317"/>
    </source>
</evidence>
<accession>A0A3T0T760</accession>
<organism evidence="1 2">
    <name type="scientific">Rathayibacter festucae DSM 15932</name>
    <dbReference type="NCBI Taxonomy" id="1328866"/>
    <lineage>
        <taxon>Bacteria</taxon>
        <taxon>Bacillati</taxon>
        <taxon>Actinomycetota</taxon>
        <taxon>Actinomycetes</taxon>
        <taxon>Micrococcales</taxon>
        <taxon>Microbacteriaceae</taxon>
        <taxon>Rathayibacter</taxon>
    </lineage>
</organism>